<organism evidence="3 4">
    <name type="scientific">Streptomyces triticagri</name>
    <dbReference type="NCBI Taxonomy" id="2293568"/>
    <lineage>
        <taxon>Bacteria</taxon>
        <taxon>Bacillati</taxon>
        <taxon>Actinomycetota</taxon>
        <taxon>Actinomycetes</taxon>
        <taxon>Kitasatosporales</taxon>
        <taxon>Streptomycetaceae</taxon>
        <taxon>Streptomyces</taxon>
    </lineage>
</organism>
<dbReference type="GO" id="GO:0031177">
    <property type="term" value="F:phosphopantetheine binding"/>
    <property type="evidence" value="ECO:0007669"/>
    <property type="project" value="TreeGrafter"/>
</dbReference>
<feature type="compositionally biased region" description="Basic residues" evidence="1">
    <location>
        <begin position="326"/>
        <end position="353"/>
    </location>
</feature>
<dbReference type="GO" id="GO:0009239">
    <property type="term" value="P:enterobactin biosynthetic process"/>
    <property type="evidence" value="ECO:0007669"/>
    <property type="project" value="TreeGrafter"/>
</dbReference>
<dbReference type="GO" id="GO:0043041">
    <property type="term" value="P:amino acid activation for nonribosomal peptide biosynthetic process"/>
    <property type="evidence" value="ECO:0007669"/>
    <property type="project" value="TreeGrafter"/>
</dbReference>
<feature type="domain" description="Condensation" evidence="2">
    <location>
        <begin position="49"/>
        <end position="311"/>
    </location>
</feature>
<gene>
    <name evidence="3" type="ORF">DY218_22300</name>
</gene>
<accession>A0A372M2A6</accession>
<dbReference type="Pfam" id="PF00668">
    <property type="entry name" value="Condensation"/>
    <property type="match status" value="1"/>
</dbReference>
<dbReference type="Gene3D" id="3.30.559.30">
    <property type="entry name" value="Nonribosomal peptide synthetase, condensation domain"/>
    <property type="match status" value="1"/>
</dbReference>
<keyword evidence="4" id="KW-1185">Reference proteome</keyword>
<sequence length="353" mass="38541">MTADTPEPLPRAEGGEAARRRLLRTLLAQHDASTPVRNKAVGDGRDPDATPLSSAQYRMWFHQHARPDSAAYNLAVAAELTGPLDTASLEAAFSTVAGRHEILRTVYRAGPDGTPVQQVLADSEVPLAVDDLTDRAADAEARVRAARAAAAADAARPFDPAVDTPLRLHLYRLAPDHHLLAVVLHHVACDDLSWRPLFTEVSAAYRAAADGSTPSLAPLPFQYGDHAYEEDRAGTEPDEGLDYWRDRLTPPPAPAAPLADLPRPPVPGEAGARATRPLAAGVHDRLTELGRAESATAYMALLTGYVTLLHRPYRHHGRHPGDQSRRARTARSRRQLRQQHRPADRRRRPARLP</sequence>
<dbReference type="Gene3D" id="3.30.559.10">
    <property type="entry name" value="Chloramphenicol acetyltransferase-like domain"/>
    <property type="match status" value="1"/>
</dbReference>
<proteinExistence type="predicted"/>
<dbReference type="PANTHER" id="PTHR45527">
    <property type="entry name" value="NONRIBOSOMAL PEPTIDE SYNTHETASE"/>
    <property type="match status" value="1"/>
</dbReference>
<dbReference type="AlphaFoldDB" id="A0A372M2A6"/>
<evidence type="ECO:0000256" key="1">
    <source>
        <dbReference type="SAM" id="MobiDB-lite"/>
    </source>
</evidence>
<dbReference type="GO" id="GO:0009366">
    <property type="term" value="C:enterobactin synthetase complex"/>
    <property type="evidence" value="ECO:0007669"/>
    <property type="project" value="TreeGrafter"/>
</dbReference>
<dbReference type="GO" id="GO:0047527">
    <property type="term" value="F:2,3-dihydroxybenzoate-serine ligase activity"/>
    <property type="evidence" value="ECO:0007669"/>
    <property type="project" value="TreeGrafter"/>
</dbReference>
<dbReference type="SUPFAM" id="SSF52777">
    <property type="entry name" value="CoA-dependent acyltransferases"/>
    <property type="match status" value="2"/>
</dbReference>
<dbReference type="Proteomes" id="UP000263094">
    <property type="component" value="Unassembled WGS sequence"/>
</dbReference>
<evidence type="ECO:0000313" key="4">
    <source>
        <dbReference type="Proteomes" id="UP000263094"/>
    </source>
</evidence>
<dbReference type="GO" id="GO:0008610">
    <property type="term" value="P:lipid biosynthetic process"/>
    <property type="evidence" value="ECO:0007669"/>
    <property type="project" value="UniProtKB-ARBA"/>
</dbReference>
<feature type="region of interest" description="Disordered" evidence="1">
    <location>
        <begin position="312"/>
        <end position="353"/>
    </location>
</feature>
<evidence type="ECO:0000259" key="2">
    <source>
        <dbReference type="Pfam" id="PF00668"/>
    </source>
</evidence>
<comment type="caution">
    <text evidence="3">The sequence shown here is derived from an EMBL/GenBank/DDBJ whole genome shotgun (WGS) entry which is preliminary data.</text>
</comment>
<dbReference type="OrthoDB" id="2472181at2"/>
<protein>
    <recommendedName>
        <fullName evidence="2">Condensation domain-containing protein</fullName>
    </recommendedName>
</protein>
<dbReference type="EMBL" id="QUAK01000120">
    <property type="protein sequence ID" value="RFU84397.1"/>
    <property type="molecule type" value="Genomic_DNA"/>
</dbReference>
<name>A0A372M2A6_9ACTN</name>
<feature type="region of interest" description="Disordered" evidence="1">
    <location>
        <begin position="231"/>
        <end position="278"/>
    </location>
</feature>
<dbReference type="PANTHER" id="PTHR45527:SF1">
    <property type="entry name" value="FATTY ACID SYNTHASE"/>
    <property type="match status" value="1"/>
</dbReference>
<dbReference type="InterPro" id="IPR023213">
    <property type="entry name" value="CAT-like_dom_sf"/>
</dbReference>
<dbReference type="InterPro" id="IPR001242">
    <property type="entry name" value="Condensation_dom"/>
</dbReference>
<reference evidence="3 4" key="1">
    <citation type="submission" date="2018-08" db="EMBL/GenBank/DDBJ databases">
        <title>Isolation, diversity and antifungal activity of Actinobacteria from wheat.</title>
        <authorList>
            <person name="Han C."/>
        </authorList>
    </citation>
    <scope>NUCLEOTIDE SEQUENCE [LARGE SCALE GENOMIC DNA]</scope>
    <source>
        <strain evidence="3 4">NEAU-YY421</strain>
    </source>
</reference>
<dbReference type="GO" id="GO:0005829">
    <property type="term" value="C:cytosol"/>
    <property type="evidence" value="ECO:0007669"/>
    <property type="project" value="TreeGrafter"/>
</dbReference>
<evidence type="ECO:0000313" key="3">
    <source>
        <dbReference type="EMBL" id="RFU84397.1"/>
    </source>
</evidence>